<accession>A0A9L0IFA0</accession>
<dbReference type="GO" id="GO:0047134">
    <property type="term" value="F:protein-disulfide reductase [NAD(P)H] activity"/>
    <property type="evidence" value="ECO:0007669"/>
    <property type="project" value="Ensembl"/>
</dbReference>
<dbReference type="GeneTree" id="ENSGT00390000012195"/>
<evidence type="ECO:0000259" key="10">
    <source>
        <dbReference type="Pfam" id="PF06110"/>
    </source>
</evidence>
<dbReference type="PANTHER" id="PTHR12452:SF0">
    <property type="entry name" value="THIOREDOXIN DOMAIN-CONTAINING PROTEIN 17"/>
    <property type="match status" value="1"/>
</dbReference>
<evidence type="ECO:0000256" key="5">
    <source>
        <dbReference type="ARBA" id="ARBA00023157"/>
    </source>
</evidence>
<evidence type="ECO:0000256" key="3">
    <source>
        <dbReference type="ARBA" id="ARBA00016949"/>
    </source>
</evidence>
<feature type="domain" description="Thioredoxin" evidence="10">
    <location>
        <begin position="9"/>
        <end position="102"/>
    </location>
</feature>
<comment type="similarity">
    <text evidence="2">Belongs to the thioredoxin family.</text>
</comment>
<reference evidence="11" key="3">
    <citation type="submission" date="2025-09" db="UniProtKB">
        <authorList>
            <consortium name="Ensembl"/>
        </authorList>
    </citation>
    <scope>IDENTIFICATION</scope>
</reference>
<evidence type="ECO:0000256" key="4">
    <source>
        <dbReference type="ARBA" id="ARBA00022490"/>
    </source>
</evidence>
<dbReference type="PANTHER" id="PTHR12452">
    <property type="entry name" value="42-9-9 PROTEIN-RELATED"/>
    <property type="match status" value="1"/>
</dbReference>
<evidence type="ECO:0000256" key="6">
    <source>
        <dbReference type="ARBA" id="ARBA00023284"/>
    </source>
</evidence>
<keyword evidence="6" id="KW-0676">Redox-active center</keyword>
<dbReference type="Gene3D" id="3.40.30.10">
    <property type="entry name" value="Glutaredoxin"/>
    <property type="match status" value="1"/>
</dbReference>
<name>A0A9L0IFA0_EQUAS</name>
<dbReference type="AlphaFoldDB" id="A0A9L0IFA0"/>
<evidence type="ECO:0000256" key="1">
    <source>
        <dbReference type="ARBA" id="ARBA00004496"/>
    </source>
</evidence>
<evidence type="ECO:0000256" key="8">
    <source>
        <dbReference type="ARBA" id="ARBA00064075"/>
    </source>
</evidence>
<organism evidence="11 12">
    <name type="scientific">Equus asinus</name>
    <name type="common">Donkey</name>
    <name type="synonym">Equus africanus asinus</name>
    <dbReference type="NCBI Taxonomy" id="9793"/>
    <lineage>
        <taxon>Eukaryota</taxon>
        <taxon>Metazoa</taxon>
        <taxon>Chordata</taxon>
        <taxon>Craniata</taxon>
        <taxon>Vertebrata</taxon>
        <taxon>Euteleostomi</taxon>
        <taxon>Mammalia</taxon>
        <taxon>Eutheria</taxon>
        <taxon>Laurasiatheria</taxon>
        <taxon>Perissodactyla</taxon>
        <taxon>Equidae</taxon>
        <taxon>Equus</taxon>
    </lineage>
</organism>
<reference evidence="11 12" key="1">
    <citation type="journal article" date="2020" name="Nat. Commun.">
        <title>Donkey genomes provide new insights into domestication and selection for coat color.</title>
        <authorList>
            <person name="Wang"/>
            <person name="C."/>
            <person name="Li"/>
            <person name="H."/>
            <person name="Guo"/>
            <person name="Y."/>
            <person name="Huang"/>
            <person name="J."/>
            <person name="Sun"/>
            <person name="Y."/>
            <person name="Min"/>
            <person name="J."/>
            <person name="Wang"/>
            <person name="J."/>
            <person name="Fang"/>
            <person name="X."/>
            <person name="Zhao"/>
            <person name="Z."/>
            <person name="Wang"/>
            <person name="S."/>
            <person name="Zhang"/>
            <person name="Y."/>
            <person name="Liu"/>
            <person name="Q."/>
            <person name="Jiang"/>
            <person name="Q."/>
            <person name="Wang"/>
            <person name="X."/>
            <person name="Guo"/>
            <person name="Y."/>
            <person name="Yang"/>
            <person name="C."/>
            <person name="Wang"/>
            <person name="Y."/>
            <person name="Tian"/>
            <person name="F."/>
            <person name="Zhuang"/>
            <person name="G."/>
            <person name="Fan"/>
            <person name="Y."/>
            <person name="Gao"/>
            <person name="Q."/>
            <person name="Li"/>
            <person name="Y."/>
            <person name="Ju"/>
            <person name="Z."/>
            <person name="Li"/>
            <person name="J."/>
            <person name="Li"/>
            <person name="R."/>
            <person name="Hou"/>
            <person name="M."/>
            <person name="Yang"/>
            <person name="G."/>
            <person name="Liu"/>
            <person name="G."/>
            <person name="Liu"/>
            <person name="W."/>
            <person name="Guo"/>
            <person name="J."/>
            <person name="Pan"/>
            <person name="S."/>
            <person name="Fan"/>
            <person name="G."/>
            <person name="Zhang"/>
            <person name="W."/>
            <person name="Zhang"/>
            <person name="R."/>
            <person name="Yu"/>
            <person name="J."/>
            <person name="Zhang"/>
            <person name="X."/>
            <person name="Yin"/>
            <person name="Q."/>
            <person name="Ji"/>
            <person name="C."/>
            <person name="Jin"/>
            <person name="Y."/>
            <person name="Yue"/>
            <person name="G."/>
            <person name="Liu"/>
            <person name="M."/>
            <person name="Xu"/>
            <person name="J."/>
            <person name="Liu"/>
            <person name="S."/>
            <person name="Jordana"/>
            <person name="J."/>
            <person name="Noce"/>
            <person name="A."/>
            <person name="Amills"/>
            <person name="M."/>
            <person name="Wu"/>
            <person name="D.D."/>
            <person name="Li"/>
            <person name="S."/>
            <person name="Zhou"/>
            <person name="X. and Zhong"/>
            <person name="J."/>
        </authorList>
    </citation>
    <scope>NUCLEOTIDE SEQUENCE [LARGE SCALE GENOMIC DNA]</scope>
</reference>
<comment type="subunit">
    <text evidence="8">Interacts with TRXR1 and DYNLL1/DNCL1.</text>
</comment>
<sequence length="132" mass="14984">MAQYEEVRVSGFEEFNRAVEQHKGKTIFAYFTGSKDAGGKSWCPDCVQAEPVVQEGLKHVGEGCVFIHCQVGERPYWKDPNNDFRKNLKITAVPTLLKYGTPGLDPAFHFPDVLFCCCCSARACCRRIRFRE</sequence>
<dbReference type="InterPro" id="IPR036249">
    <property type="entry name" value="Thioredoxin-like_sf"/>
</dbReference>
<reference evidence="11" key="2">
    <citation type="submission" date="2025-08" db="UniProtKB">
        <authorList>
            <consortium name="Ensembl"/>
        </authorList>
    </citation>
    <scope>IDENTIFICATION</scope>
</reference>
<dbReference type="Proteomes" id="UP000694387">
    <property type="component" value="Chromosome 13"/>
</dbReference>
<dbReference type="SUPFAM" id="SSF52833">
    <property type="entry name" value="Thioredoxin-like"/>
    <property type="match status" value="1"/>
</dbReference>
<evidence type="ECO:0000313" key="11">
    <source>
        <dbReference type="Ensembl" id="ENSEASP00005035733.1"/>
    </source>
</evidence>
<gene>
    <name evidence="11" type="primary">TXNDC17</name>
</gene>
<dbReference type="GO" id="GO:0004601">
    <property type="term" value="F:peroxidase activity"/>
    <property type="evidence" value="ECO:0007669"/>
    <property type="project" value="Ensembl"/>
</dbReference>
<keyword evidence="5" id="KW-1015">Disulfide bond</keyword>
<evidence type="ECO:0000256" key="7">
    <source>
        <dbReference type="ARBA" id="ARBA00058409"/>
    </source>
</evidence>
<dbReference type="GO" id="GO:0033209">
    <property type="term" value="P:tumor necrosis factor-mediated signaling pathway"/>
    <property type="evidence" value="ECO:0007669"/>
    <property type="project" value="Ensembl"/>
</dbReference>
<comment type="subcellular location">
    <subcellularLocation>
        <location evidence="1">Cytoplasm</location>
    </subcellularLocation>
</comment>
<dbReference type="InterPro" id="IPR010357">
    <property type="entry name" value="TXNDC17_dom"/>
</dbReference>
<protein>
    <recommendedName>
        <fullName evidence="3">Thioredoxin domain-containing protein 17</fullName>
    </recommendedName>
    <alternativeName>
        <fullName evidence="9">Thioredoxin-like protein 5</fullName>
    </alternativeName>
</protein>
<keyword evidence="12" id="KW-1185">Reference proteome</keyword>
<dbReference type="Ensembl" id="ENSEAST00005051360.1">
    <property type="protein sequence ID" value="ENSEASP00005035733.1"/>
    <property type="gene ID" value="ENSEASG00005034675.1"/>
</dbReference>
<evidence type="ECO:0000256" key="2">
    <source>
        <dbReference type="ARBA" id="ARBA00008987"/>
    </source>
</evidence>
<dbReference type="InterPro" id="IPR045108">
    <property type="entry name" value="TXNDC17-like"/>
</dbReference>
<dbReference type="GO" id="GO:0005829">
    <property type="term" value="C:cytosol"/>
    <property type="evidence" value="ECO:0007669"/>
    <property type="project" value="Ensembl"/>
</dbReference>
<dbReference type="Pfam" id="PF06110">
    <property type="entry name" value="TXD17-like_Trx"/>
    <property type="match status" value="1"/>
</dbReference>
<evidence type="ECO:0000256" key="9">
    <source>
        <dbReference type="ARBA" id="ARBA00075917"/>
    </source>
</evidence>
<comment type="function">
    <text evidence="7">Disulfide reductase. May participate in various redox reactions through the reversible oxidation of its active center dithiol to a disulfide and catalyze dithiol-disulfide exchange reactions. Modulates TNF-alpha signaling and NF-kappa-B activation. Has peroxidase activity and may contribute to the elimination of cellular hydrogen peroxide.</text>
</comment>
<evidence type="ECO:0000313" key="12">
    <source>
        <dbReference type="Proteomes" id="UP000694387"/>
    </source>
</evidence>
<dbReference type="CDD" id="cd02952">
    <property type="entry name" value="TRP14_like"/>
    <property type="match status" value="1"/>
</dbReference>
<proteinExistence type="inferred from homology"/>
<keyword evidence="4" id="KW-0963">Cytoplasm</keyword>
<dbReference type="FunFam" id="3.40.30.10:FF:000124">
    <property type="entry name" value="Thioredoxin domain-containing 17"/>
    <property type="match status" value="1"/>
</dbReference>